<sequence length="81" mass="9247">MDAMLEKVKLKKKLEYLSTIAKENHELKESVKALSQTVKDLTVKVDLLSKQVSSSYSADNILGTLEDALTRIREYELMEDE</sequence>
<organism evidence="2 3">
    <name type="scientific">Bacillus cereus</name>
    <dbReference type="NCBI Taxonomy" id="1396"/>
    <lineage>
        <taxon>Bacteria</taxon>
        <taxon>Bacillati</taxon>
        <taxon>Bacillota</taxon>
        <taxon>Bacilli</taxon>
        <taxon>Bacillales</taxon>
        <taxon>Bacillaceae</taxon>
        <taxon>Bacillus</taxon>
        <taxon>Bacillus cereus group</taxon>
    </lineage>
</organism>
<proteinExistence type="predicted"/>
<dbReference type="RefSeq" id="WP_301266214.1">
    <property type="nucleotide sequence ID" value="NZ_JAUIQW010000001.1"/>
</dbReference>
<name>A0AAW7NJB4_BACCE</name>
<gene>
    <name evidence="2" type="ORF">QYM23_22970</name>
</gene>
<evidence type="ECO:0000313" key="3">
    <source>
        <dbReference type="Proteomes" id="UP001175137"/>
    </source>
</evidence>
<evidence type="ECO:0000256" key="1">
    <source>
        <dbReference type="SAM" id="Coils"/>
    </source>
</evidence>
<reference evidence="2" key="1">
    <citation type="submission" date="2023-07" db="EMBL/GenBank/DDBJ databases">
        <title>Complete genome sequence of Bacillus cereus SRCM126073 isolated from soil.</title>
        <authorList>
            <person name="Yang H.-G."/>
            <person name="Ryu M.-S."/>
            <person name="Ha G.-S."/>
            <person name="Yang H.-J."/>
            <person name="Jeong D.-Y."/>
        </authorList>
    </citation>
    <scope>NUCLEOTIDE SEQUENCE</scope>
    <source>
        <strain evidence="2">SRCM126073</strain>
    </source>
</reference>
<feature type="coiled-coil region" evidence="1">
    <location>
        <begin position="24"/>
        <end position="51"/>
    </location>
</feature>
<evidence type="ECO:0000313" key="2">
    <source>
        <dbReference type="EMBL" id="MDN4875681.1"/>
    </source>
</evidence>
<dbReference type="AlphaFoldDB" id="A0AAW7NJB4"/>
<dbReference type="Proteomes" id="UP001175137">
    <property type="component" value="Unassembled WGS sequence"/>
</dbReference>
<evidence type="ECO:0008006" key="4">
    <source>
        <dbReference type="Google" id="ProtNLM"/>
    </source>
</evidence>
<protein>
    <recommendedName>
        <fullName evidence="4">Group-specific protein</fullName>
    </recommendedName>
</protein>
<keyword evidence="1" id="KW-0175">Coiled coil</keyword>
<comment type="caution">
    <text evidence="2">The sequence shown here is derived from an EMBL/GenBank/DDBJ whole genome shotgun (WGS) entry which is preliminary data.</text>
</comment>
<accession>A0AAW7NJB4</accession>
<dbReference type="EMBL" id="JAUIQW010000001">
    <property type="protein sequence ID" value="MDN4875681.1"/>
    <property type="molecule type" value="Genomic_DNA"/>
</dbReference>